<evidence type="ECO:0000313" key="4">
    <source>
        <dbReference type="EMBL" id="MBB3966238.1"/>
    </source>
</evidence>
<dbReference type="EMBL" id="JACIDW010000015">
    <property type="protein sequence ID" value="MBB3966238.1"/>
    <property type="molecule type" value="Genomic_DNA"/>
</dbReference>
<dbReference type="SUPFAM" id="SSF53335">
    <property type="entry name" value="S-adenosyl-L-methionine-dependent methyltransferases"/>
    <property type="match status" value="1"/>
</dbReference>
<dbReference type="Proteomes" id="UP000582090">
    <property type="component" value="Unassembled WGS sequence"/>
</dbReference>
<comment type="caution">
    <text evidence="4">The sequence shown here is derived from an EMBL/GenBank/DDBJ whole genome shotgun (WGS) entry which is preliminary data.</text>
</comment>
<dbReference type="RefSeq" id="WP_183901743.1">
    <property type="nucleotide sequence ID" value="NZ_JACIDW010000015.1"/>
</dbReference>
<sequence length="294" mass="32169">MDIIFDTSRIAANRHRALRNNDPKATFLLDIAADELGERLAVVERTFEHAVELHGATGAAARAAKDTGKIGSLTRVESEQAYATSDDAFIEAPLETVPLEPQSANLVIAPLSLHLTNDTPGVFIQIRRALRPDGLFLAAIPGSGTLQELREVLLATEIEMTGGASPRVIPFADVRDVGGLMQRAGFALPVIDAETYTVRYDSIFPLMRDLRAMGMANPLAERSGKPLTRAFFLRAAELYAERYSDPDGRIRATFSIIYVSGWAPHESQQKPLRPGSAKVRLADALKVEEHKLKQ</sequence>
<dbReference type="GO" id="GO:0008757">
    <property type="term" value="F:S-adenosylmethionine-dependent methyltransferase activity"/>
    <property type="evidence" value="ECO:0007669"/>
    <property type="project" value="InterPro"/>
</dbReference>
<dbReference type="Gene3D" id="3.40.50.150">
    <property type="entry name" value="Vaccinia Virus protein VP39"/>
    <property type="match status" value="1"/>
</dbReference>
<dbReference type="InterPro" id="IPR013216">
    <property type="entry name" value="Methyltransf_11"/>
</dbReference>
<evidence type="ECO:0000313" key="5">
    <source>
        <dbReference type="Proteomes" id="UP000582090"/>
    </source>
</evidence>
<reference evidence="4 5" key="1">
    <citation type="submission" date="2020-08" db="EMBL/GenBank/DDBJ databases">
        <title>Genomic Encyclopedia of Type Strains, Phase IV (KMG-IV): sequencing the most valuable type-strain genomes for metagenomic binning, comparative biology and taxonomic classification.</title>
        <authorList>
            <person name="Goeker M."/>
        </authorList>
    </citation>
    <scope>NUCLEOTIDE SEQUENCE [LARGE SCALE GENOMIC DNA]</scope>
    <source>
        <strain evidence="4 5">DSM 26575</strain>
    </source>
</reference>
<dbReference type="PANTHER" id="PTHR13090:SF1">
    <property type="entry name" value="ARGININE-HYDROXYLASE NDUFAF5, MITOCHONDRIAL"/>
    <property type="match status" value="1"/>
</dbReference>
<dbReference type="GO" id="GO:0032259">
    <property type="term" value="P:methylation"/>
    <property type="evidence" value="ECO:0007669"/>
    <property type="project" value="UniProtKB-KW"/>
</dbReference>
<dbReference type="Pfam" id="PF08241">
    <property type="entry name" value="Methyltransf_11"/>
    <property type="match status" value="1"/>
</dbReference>
<organism evidence="4 5">
    <name type="scientific">Rhizobium metallidurans</name>
    <dbReference type="NCBI Taxonomy" id="1265931"/>
    <lineage>
        <taxon>Bacteria</taxon>
        <taxon>Pseudomonadati</taxon>
        <taxon>Pseudomonadota</taxon>
        <taxon>Alphaproteobacteria</taxon>
        <taxon>Hyphomicrobiales</taxon>
        <taxon>Rhizobiaceae</taxon>
        <taxon>Rhizobium/Agrobacterium group</taxon>
        <taxon>Rhizobium</taxon>
    </lineage>
</organism>
<dbReference type="PANTHER" id="PTHR13090">
    <property type="entry name" value="ARGININE-HYDROXYLASE NDUFAF5, MITOCHONDRIAL"/>
    <property type="match status" value="1"/>
</dbReference>
<dbReference type="InterPro" id="IPR050602">
    <property type="entry name" value="Malonyl-ACP_OMT"/>
</dbReference>
<protein>
    <submittedName>
        <fullName evidence="4">SAM-dependent methyltransferase</fullName>
    </submittedName>
</protein>
<accession>A0A7W6CSC0</accession>
<gene>
    <name evidence="4" type="ORF">GGQ67_003923</name>
</gene>
<dbReference type="AlphaFoldDB" id="A0A7W6CSC0"/>
<evidence type="ECO:0000256" key="1">
    <source>
        <dbReference type="ARBA" id="ARBA00022603"/>
    </source>
</evidence>
<evidence type="ECO:0000259" key="3">
    <source>
        <dbReference type="Pfam" id="PF08241"/>
    </source>
</evidence>
<keyword evidence="2 4" id="KW-0808">Transferase</keyword>
<proteinExistence type="predicted"/>
<name>A0A7W6CSC0_9HYPH</name>
<keyword evidence="5" id="KW-1185">Reference proteome</keyword>
<keyword evidence="1 4" id="KW-0489">Methyltransferase</keyword>
<evidence type="ECO:0000256" key="2">
    <source>
        <dbReference type="ARBA" id="ARBA00022679"/>
    </source>
</evidence>
<dbReference type="InterPro" id="IPR029063">
    <property type="entry name" value="SAM-dependent_MTases_sf"/>
</dbReference>
<feature type="domain" description="Methyltransferase type 11" evidence="3">
    <location>
        <begin position="84"/>
        <end position="137"/>
    </location>
</feature>